<reference evidence="2 3" key="1">
    <citation type="submission" date="2019-04" db="EMBL/GenBank/DDBJ databases">
        <title>High contiguity whole genome sequence and gene annotation resource for two Venturia nashicola isolates.</title>
        <authorList>
            <person name="Prokchorchik M."/>
            <person name="Won K."/>
            <person name="Lee Y."/>
            <person name="Choi E.D."/>
            <person name="Segonzac C."/>
            <person name="Sohn K.H."/>
        </authorList>
    </citation>
    <scope>NUCLEOTIDE SEQUENCE [LARGE SCALE GENOMIC DNA]</scope>
    <source>
        <strain evidence="2 3">PRI2</strain>
    </source>
</reference>
<dbReference type="SMART" id="SM01395">
    <property type="entry name" value="Tbf5"/>
    <property type="match status" value="1"/>
</dbReference>
<dbReference type="Gene3D" id="3.30.70.1220">
    <property type="entry name" value="TFB5-like"/>
    <property type="match status" value="1"/>
</dbReference>
<dbReference type="OrthoDB" id="354at2759"/>
<dbReference type="GO" id="GO:0000439">
    <property type="term" value="C:transcription factor TFIIH core complex"/>
    <property type="evidence" value="ECO:0007669"/>
    <property type="project" value="UniProtKB-UniRule"/>
</dbReference>
<sequence length="73" mass="8100">MVKGQPGILVTADESIMAIIKKINEQNGHRYILEDLGDKNCLIKDGTLHALESEVKRIIKEKAPDPKDSDDEA</sequence>
<name>A0A4Z1NLE4_9PEZI</name>
<proteinExistence type="inferred from homology"/>
<dbReference type="GO" id="GO:0006367">
    <property type="term" value="P:transcription initiation at RNA polymerase II promoter"/>
    <property type="evidence" value="ECO:0007669"/>
    <property type="project" value="UniProtKB-UniRule"/>
</dbReference>
<evidence type="ECO:0000313" key="3">
    <source>
        <dbReference type="Proteomes" id="UP000298493"/>
    </source>
</evidence>
<keyword evidence="3" id="KW-1185">Reference proteome</keyword>
<comment type="subcellular location">
    <subcellularLocation>
        <location evidence="1">Nucleus</location>
    </subcellularLocation>
</comment>
<protein>
    <recommendedName>
        <fullName evidence="1">General transcription and DNA repair factor IIH subunit TFB5</fullName>
    </recommendedName>
</protein>
<dbReference type="InterPro" id="IPR009400">
    <property type="entry name" value="TFIIH_TTDA/Tfb5"/>
</dbReference>
<dbReference type="STRING" id="86259.A0A4Z1NLE4"/>
<dbReference type="GO" id="GO:0006289">
    <property type="term" value="P:nucleotide-excision repair"/>
    <property type="evidence" value="ECO:0007669"/>
    <property type="project" value="InterPro"/>
</dbReference>
<dbReference type="AlphaFoldDB" id="A0A4Z1NLE4"/>
<keyword evidence="1" id="KW-0227">DNA damage</keyword>
<dbReference type="InterPro" id="IPR035935">
    <property type="entry name" value="TFB5-like_sf"/>
</dbReference>
<keyword evidence="1" id="KW-0805">Transcription regulation</keyword>
<gene>
    <name evidence="2" type="ORF">E6O75_ATG11588</name>
</gene>
<comment type="caution">
    <text evidence="2">The sequence shown here is derived from an EMBL/GenBank/DDBJ whole genome shotgun (WGS) entry which is preliminary data.</text>
</comment>
<evidence type="ECO:0000313" key="2">
    <source>
        <dbReference type="EMBL" id="TID16470.1"/>
    </source>
</evidence>
<dbReference type="Proteomes" id="UP000298493">
    <property type="component" value="Unassembled WGS sequence"/>
</dbReference>
<comment type="function">
    <text evidence="1">In NER, TFIIH acts by opening DNA around the lesion to allow the excision of the damaged oligonucleotide and its replacement by a new DNA fragment. In transcription, TFIIH has an essential role in transcription initiation. When the pre-initiation complex (PIC) has been established, TFIIH is required for promoter opening and promoter escape.</text>
</comment>
<organism evidence="2 3">
    <name type="scientific">Venturia nashicola</name>
    <dbReference type="NCBI Taxonomy" id="86259"/>
    <lineage>
        <taxon>Eukaryota</taxon>
        <taxon>Fungi</taxon>
        <taxon>Dikarya</taxon>
        <taxon>Ascomycota</taxon>
        <taxon>Pezizomycotina</taxon>
        <taxon>Dothideomycetes</taxon>
        <taxon>Pleosporomycetidae</taxon>
        <taxon>Venturiales</taxon>
        <taxon>Venturiaceae</taxon>
        <taxon>Venturia</taxon>
    </lineage>
</organism>
<dbReference type="SUPFAM" id="SSF142897">
    <property type="entry name" value="TFB5-like"/>
    <property type="match status" value="1"/>
</dbReference>
<keyword evidence="1" id="KW-0539">Nucleus</keyword>
<dbReference type="Pfam" id="PF06331">
    <property type="entry name" value="Tfb5"/>
    <property type="match status" value="1"/>
</dbReference>
<dbReference type="EMBL" id="SNSC02000018">
    <property type="protein sequence ID" value="TID16470.1"/>
    <property type="molecule type" value="Genomic_DNA"/>
</dbReference>
<comment type="subunit">
    <text evidence="1">Component of the 7-subunit TFIIH core complex.</text>
</comment>
<accession>A0A4Z1NLE4</accession>
<comment type="similarity">
    <text evidence="1">Belongs to the TFB5 family.</text>
</comment>
<evidence type="ECO:0000256" key="1">
    <source>
        <dbReference type="RuleBase" id="RU368032"/>
    </source>
</evidence>
<keyword evidence="1" id="KW-0804">Transcription</keyword>
<keyword evidence="1" id="KW-0234">DNA repair</keyword>